<proteinExistence type="predicted"/>
<reference evidence="1" key="2">
    <citation type="journal article" date="2015" name="Fish Shellfish Immunol.">
        <title>Early steps in the European eel (Anguilla anguilla)-Vibrio vulnificus interaction in the gills: Role of the RtxA13 toxin.</title>
        <authorList>
            <person name="Callol A."/>
            <person name="Pajuelo D."/>
            <person name="Ebbesson L."/>
            <person name="Teles M."/>
            <person name="MacKenzie S."/>
            <person name="Amaro C."/>
        </authorList>
    </citation>
    <scope>NUCLEOTIDE SEQUENCE</scope>
</reference>
<accession>A0A0E9PEF1</accession>
<evidence type="ECO:0000313" key="1">
    <source>
        <dbReference type="EMBL" id="JAH02450.1"/>
    </source>
</evidence>
<dbReference type="AlphaFoldDB" id="A0A0E9PEF1"/>
<protein>
    <submittedName>
        <fullName evidence="1">Uncharacterized protein</fullName>
    </submittedName>
</protein>
<sequence>MLRQVSGLRTVPMIRNNVGHFTSLLICHCSTHHSIASSSPVETFGG</sequence>
<dbReference type="EMBL" id="GBXM01106127">
    <property type="protein sequence ID" value="JAH02450.1"/>
    <property type="molecule type" value="Transcribed_RNA"/>
</dbReference>
<reference evidence="1" key="1">
    <citation type="submission" date="2014-11" db="EMBL/GenBank/DDBJ databases">
        <authorList>
            <person name="Amaro Gonzalez C."/>
        </authorList>
    </citation>
    <scope>NUCLEOTIDE SEQUENCE</scope>
</reference>
<organism evidence="1">
    <name type="scientific">Anguilla anguilla</name>
    <name type="common">European freshwater eel</name>
    <name type="synonym">Muraena anguilla</name>
    <dbReference type="NCBI Taxonomy" id="7936"/>
    <lineage>
        <taxon>Eukaryota</taxon>
        <taxon>Metazoa</taxon>
        <taxon>Chordata</taxon>
        <taxon>Craniata</taxon>
        <taxon>Vertebrata</taxon>
        <taxon>Euteleostomi</taxon>
        <taxon>Actinopterygii</taxon>
        <taxon>Neopterygii</taxon>
        <taxon>Teleostei</taxon>
        <taxon>Anguilliformes</taxon>
        <taxon>Anguillidae</taxon>
        <taxon>Anguilla</taxon>
    </lineage>
</organism>
<name>A0A0E9PEF1_ANGAN</name>